<feature type="chain" id="PRO_5002866150" description="MAM domain-containing protein" evidence="2">
    <location>
        <begin position="20"/>
        <end position="370"/>
    </location>
</feature>
<keyword evidence="2" id="KW-0732">Signal</keyword>
<dbReference type="GeneID" id="7451352"/>
<dbReference type="Proteomes" id="UP000001449">
    <property type="component" value="Chromosome 4"/>
</dbReference>
<dbReference type="KEGG" id="tps:THAPSDRAFT_4814"/>
<feature type="region of interest" description="Disordered" evidence="1">
    <location>
        <begin position="22"/>
        <end position="67"/>
    </location>
</feature>
<evidence type="ECO:0000256" key="2">
    <source>
        <dbReference type="SAM" id="SignalP"/>
    </source>
</evidence>
<evidence type="ECO:0000313" key="4">
    <source>
        <dbReference type="Proteomes" id="UP000001449"/>
    </source>
</evidence>
<dbReference type="HOGENOM" id="CLU_749055_0_0_1"/>
<dbReference type="AlphaFoldDB" id="B8C0D3"/>
<dbReference type="EMBL" id="CM000641">
    <property type="protein sequence ID" value="EED93500.1"/>
    <property type="molecule type" value="Genomic_DNA"/>
</dbReference>
<feature type="compositionally biased region" description="Polar residues" evidence="1">
    <location>
        <begin position="56"/>
        <end position="67"/>
    </location>
</feature>
<dbReference type="GO" id="GO:0004252">
    <property type="term" value="F:serine-type endopeptidase activity"/>
    <property type="evidence" value="ECO:0000318"/>
    <property type="project" value="GO_Central"/>
</dbReference>
<proteinExistence type="predicted"/>
<dbReference type="InParanoid" id="B8C0D3"/>
<sequence>MQLLTSNLLLFASIASSTAGHRQRKHIGIRGVPSTNSVPSRAPVTTFHPTRPAYNDESSSFPTNSPTYNVMPTATPTSDSYIYSNFPTSTPTAFSDSENAKCSGQHLKLDINTDFYACETSWTLERIHTGGTRETVKEGSGYLDEFVYDDVAKLCLEAGEYEFNIYDTFGDGVSTPGYYFLTLDGTLLAGSSDFGFQETTQFTVVDDVDSSTRDSSTNWVQLINEDFVNGFGSFNSGGSNIKYYAGVKDRVGVVRIQDGDGMDSSVNSNHIFVGTSTTFKVVFSYYAYSMESTDGFCLDYSTDDGTSWHSEKCWLKLNDFENGSWYDDTEVTFTPSALNETDGLRVRLRCNASSIYDDVLVDSVTVYGNS</sequence>
<organism evidence="3 4">
    <name type="scientific">Thalassiosira pseudonana</name>
    <name type="common">Marine diatom</name>
    <name type="synonym">Cyclotella nana</name>
    <dbReference type="NCBI Taxonomy" id="35128"/>
    <lineage>
        <taxon>Eukaryota</taxon>
        <taxon>Sar</taxon>
        <taxon>Stramenopiles</taxon>
        <taxon>Ochrophyta</taxon>
        <taxon>Bacillariophyta</taxon>
        <taxon>Coscinodiscophyceae</taxon>
        <taxon>Thalassiosirophycidae</taxon>
        <taxon>Thalassiosirales</taxon>
        <taxon>Thalassiosiraceae</taxon>
        <taxon>Thalassiosira</taxon>
    </lineage>
</organism>
<name>B8C0D3_THAPS</name>
<gene>
    <name evidence="3" type="ORF">THAPSDRAFT_4814</name>
</gene>
<evidence type="ECO:0008006" key="5">
    <source>
        <dbReference type="Google" id="ProtNLM"/>
    </source>
</evidence>
<reference evidence="3 4" key="1">
    <citation type="journal article" date="2004" name="Science">
        <title>The genome of the diatom Thalassiosira pseudonana: ecology, evolution, and metabolism.</title>
        <authorList>
            <person name="Armbrust E.V."/>
            <person name="Berges J.A."/>
            <person name="Bowler C."/>
            <person name="Green B.R."/>
            <person name="Martinez D."/>
            <person name="Putnam N.H."/>
            <person name="Zhou S."/>
            <person name="Allen A.E."/>
            <person name="Apt K.E."/>
            <person name="Bechner M."/>
            <person name="Brzezinski M.A."/>
            <person name="Chaal B.K."/>
            <person name="Chiovitti A."/>
            <person name="Davis A.K."/>
            <person name="Demarest M.S."/>
            <person name="Detter J.C."/>
            <person name="Glavina T."/>
            <person name="Goodstein D."/>
            <person name="Hadi M.Z."/>
            <person name="Hellsten U."/>
            <person name="Hildebrand M."/>
            <person name="Jenkins B.D."/>
            <person name="Jurka J."/>
            <person name="Kapitonov V.V."/>
            <person name="Kroger N."/>
            <person name="Lau W.W."/>
            <person name="Lane T.W."/>
            <person name="Larimer F.W."/>
            <person name="Lippmeier J.C."/>
            <person name="Lucas S."/>
            <person name="Medina M."/>
            <person name="Montsant A."/>
            <person name="Obornik M."/>
            <person name="Parker M.S."/>
            <person name="Palenik B."/>
            <person name="Pazour G.J."/>
            <person name="Richardson P.M."/>
            <person name="Rynearson T.A."/>
            <person name="Saito M.A."/>
            <person name="Schwartz D.C."/>
            <person name="Thamatrakoln K."/>
            <person name="Valentin K."/>
            <person name="Vardi A."/>
            <person name="Wilkerson F.P."/>
            <person name="Rokhsar D.S."/>
        </authorList>
    </citation>
    <scope>NUCLEOTIDE SEQUENCE [LARGE SCALE GENOMIC DNA]</scope>
    <source>
        <strain evidence="3 4">CCMP1335</strain>
    </source>
</reference>
<keyword evidence="4" id="KW-1185">Reference proteome</keyword>
<protein>
    <recommendedName>
        <fullName evidence="5">MAM domain-containing protein</fullName>
    </recommendedName>
</protein>
<reference evidence="3 4" key="2">
    <citation type="journal article" date="2008" name="Nature">
        <title>The Phaeodactylum genome reveals the evolutionary history of diatom genomes.</title>
        <authorList>
            <person name="Bowler C."/>
            <person name="Allen A.E."/>
            <person name="Badger J.H."/>
            <person name="Grimwood J."/>
            <person name="Jabbari K."/>
            <person name="Kuo A."/>
            <person name="Maheswari U."/>
            <person name="Martens C."/>
            <person name="Maumus F."/>
            <person name="Otillar R.P."/>
            <person name="Rayko E."/>
            <person name="Salamov A."/>
            <person name="Vandepoele K."/>
            <person name="Beszteri B."/>
            <person name="Gruber A."/>
            <person name="Heijde M."/>
            <person name="Katinka M."/>
            <person name="Mock T."/>
            <person name="Valentin K."/>
            <person name="Verret F."/>
            <person name="Berges J.A."/>
            <person name="Brownlee C."/>
            <person name="Cadoret J.P."/>
            <person name="Chiovitti A."/>
            <person name="Choi C.J."/>
            <person name="Coesel S."/>
            <person name="De Martino A."/>
            <person name="Detter J.C."/>
            <person name="Durkin C."/>
            <person name="Falciatore A."/>
            <person name="Fournet J."/>
            <person name="Haruta M."/>
            <person name="Huysman M.J."/>
            <person name="Jenkins B.D."/>
            <person name="Jiroutova K."/>
            <person name="Jorgensen R.E."/>
            <person name="Joubert Y."/>
            <person name="Kaplan A."/>
            <person name="Kroger N."/>
            <person name="Kroth P.G."/>
            <person name="La Roche J."/>
            <person name="Lindquist E."/>
            <person name="Lommer M."/>
            <person name="Martin-Jezequel V."/>
            <person name="Lopez P.J."/>
            <person name="Lucas S."/>
            <person name="Mangogna M."/>
            <person name="McGinnis K."/>
            <person name="Medlin L.K."/>
            <person name="Montsant A."/>
            <person name="Oudot-Le Secq M.P."/>
            <person name="Napoli C."/>
            <person name="Obornik M."/>
            <person name="Parker M.S."/>
            <person name="Petit J.L."/>
            <person name="Porcel B.M."/>
            <person name="Poulsen N."/>
            <person name="Robison M."/>
            <person name="Rychlewski L."/>
            <person name="Rynearson T.A."/>
            <person name="Schmutz J."/>
            <person name="Shapiro H."/>
            <person name="Siaut M."/>
            <person name="Stanley M."/>
            <person name="Sussman M.R."/>
            <person name="Taylor A.R."/>
            <person name="Vardi A."/>
            <person name="von Dassow P."/>
            <person name="Vyverman W."/>
            <person name="Willis A."/>
            <person name="Wyrwicz L.S."/>
            <person name="Rokhsar D.S."/>
            <person name="Weissenbach J."/>
            <person name="Armbrust E.V."/>
            <person name="Green B.R."/>
            <person name="Van de Peer Y."/>
            <person name="Grigoriev I.V."/>
        </authorList>
    </citation>
    <scope>NUCLEOTIDE SEQUENCE [LARGE SCALE GENOMIC DNA]</scope>
    <source>
        <strain evidence="3 4">CCMP1335</strain>
    </source>
</reference>
<dbReference type="PaxDb" id="35128-Thaps4814"/>
<evidence type="ECO:0000256" key="1">
    <source>
        <dbReference type="SAM" id="MobiDB-lite"/>
    </source>
</evidence>
<accession>B8C0D3</accession>
<dbReference type="RefSeq" id="XP_002289963.1">
    <property type="nucleotide sequence ID" value="XM_002289927.1"/>
</dbReference>
<evidence type="ECO:0000313" key="3">
    <source>
        <dbReference type="EMBL" id="EED93500.1"/>
    </source>
</evidence>
<feature type="signal peptide" evidence="2">
    <location>
        <begin position="1"/>
        <end position="19"/>
    </location>
</feature>